<dbReference type="InterPro" id="IPR003313">
    <property type="entry name" value="AraC-bd"/>
</dbReference>
<dbReference type="PROSITE" id="PS01124">
    <property type="entry name" value="HTH_ARAC_FAMILY_2"/>
    <property type="match status" value="1"/>
</dbReference>
<dbReference type="AlphaFoldDB" id="A0A395V5C8"/>
<dbReference type="InterPro" id="IPR050204">
    <property type="entry name" value="AraC_XylS_family_regulators"/>
</dbReference>
<dbReference type="SMART" id="SM00342">
    <property type="entry name" value="HTH_ARAC"/>
    <property type="match status" value="1"/>
</dbReference>
<keyword evidence="2" id="KW-0238">DNA-binding</keyword>
<dbReference type="Pfam" id="PF12833">
    <property type="entry name" value="HTH_18"/>
    <property type="match status" value="1"/>
</dbReference>
<dbReference type="Proteomes" id="UP000266172">
    <property type="component" value="Unassembled WGS sequence"/>
</dbReference>
<dbReference type="GO" id="GO:0003700">
    <property type="term" value="F:DNA-binding transcription factor activity"/>
    <property type="evidence" value="ECO:0007669"/>
    <property type="project" value="InterPro"/>
</dbReference>
<evidence type="ECO:0000313" key="6">
    <source>
        <dbReference type="Proteomes" id="UP000266172"/>
    </source>
</evidence>
<accession>A0A395V5C8</accession>
<proteinExistence type="predicted"/>
<keyword evidence="3" id="KW-0804">Transcription</keyword>
<dbReference type="EMBL" id="QRVL01000010">
    <property type="protein sequence ID" value="RGS38892.1"/>
    <property type="molecule type" value="Genomic_DNA"/>
</dbReference>
<dbReference type="RefSeq" id="WP_118097779.1">
    <property type="nucleotide sequence ID" value="NZ_JAWGYD010000001.1"/>
</dbReference>
<dbReference type="PANTHER" id="PTHR46796">
    <property type="entry name" value="HTH-TYPE TRANSCRIPTIONAL ACTIVATOR RHAS-RELATED"/>
    <property type="match status" value="1"/>
</dbReference>
<comment type="caution">
    <text evidence="5">The sequence shown here is derived from an EMBL/GenBank/DDBJ whole genome shotgun (WGS) entry which is preliminary data.</text>
</comment>
<evidence type="ECO:0000259" key="4">
    <source>
        <dbReference type="PROSITE" id="PS01124"/>
    </source>
</evidence>
<dbReference type="GO" id="GO:0043565">
    <property type="term" value="F:sequence-specific DNA binding"/>
    <property type="evidence" value="ECO:0007669"/>
    <property type="project" value="InterPro"/>
</dbReference>
<name>A0A395V5C8_9FIRM</name>
<dbReference type="InterPro" id="IPR018060">
    <property type="entry name" value="HTH_AraC"/>
</dbReference>
<dbReference type="SUPFAM" id="SSF46689">
    <property type="entry name" value="Homeodomain-like"/>
    <property type="match status" value="2"/>
</dbReference>
<dbReference type="InterPro" id="IPR009057">
    <property type="entry name" value="Homeodomain-like_sf"/>
</dbReference>
<evidence type="ECO:0000256" key="3">
    <source>
        <dbReference type="ARBA" id="ARBA00023163"/>
    </source>
</evidence>
<gene>
    <name evidence="5" type="ORF">DWX93_11745</name>
</gene>
<evidence type="ECO:0000256" key="1">
    <source>
        <dbReference type="ARBA" id="ARBA00023015"/>
    </source>
</evidence>
<protein>
    <submittedName>
        <fullName evidence="5">AraC family transcriptional regulator</fullName>
    </submittedName>
</protein>
<keyword evidence="1" id="KW-0805">Transcription regulation</keyword>
<evidence type="ECO:0000313" key="5">
    <source>
        <dbReference type="EMBL" id="RGS38892.1"/>
    </source>
</evidence>
<dbReference type="Pfam" id="PF02311">
    <property type="entry name" value="AraC_binding"/>
    <property type="match status" value="1"/>
</dbReference>
<feature type="domain" description="HTH araC/xylS-type" evidence="4">
    <location>
        <begin position="175"/>
        <end position="272"/>
    </location>
</feature>
<sequence>MKKQSYEMEYVKIEDSGQRSFGQKKNHTIIFVTGGMGYLRQENEKAVCTMEDLIFIKPGNKVKIEYRRNKYPLELYVLYVGTELLQSLSDENTRLDEAFDIVPFQVKTVHSESESAMLIKNISKKLYSMLKESPKFAHTLYEKSLLTMLLVLALRSSVKEDVQLKLNKKKHVVMDDIFIYIREHLTEDISLERLENEFYVSRYHIVREFKKMTGETPHSYIVKSRLDLCRHYIEQGKSIREVYELGGFGGYNHFFRAFKKEYGVTPMQYYKNLQIDRNER</sequence>
<reference evidence="5 6" key="1">
    <citation type="submission" date="2018-08" db="EMBL/GenBank/DDBJ databases">
        <title>A genome reference for cultivated species of the human gut microbiota.</title>
        <authorList>
            <person name="Zou Y."/>
            <person name="Xue W."/>
            <person name="Luo G."/>
        </authorList>
    </citation>
    <scope>NUCLEOTIDE SEQUENCE [LARGE SCALE GENOMIC DNA]</scope>
    <source>
        <strain evidence="5 6">AF22-12AC</strain>
    </source>
</reference>
<evidence type="ECO:0000256" key="2">
    <source>
        <dbReference type="ARBA" id="ARBA00023125"/>
    </source>
</evidence>
<dbReference type="Gene3D" id="1.10.10.60">
    <property type="entry name" value="Homeodomain-like"/>
    <property type="match status" value="2"/>
</dbReference>
<dbReference type="PANTHER" id="PTHR46796:SF13">
    <property type="entry name" value="HTH-TYPE TRANSCRIPTIONAL ACTIVATOR RHAS"/>
    <property type="match status" value="1"/>
</dbReference>
<organism evidence="5 6">
    <name type="scientific">Roseburia hominis</name>
    <dbReference type="NCBI Taxonomy" id="301301"/>
    <lineage>
        <taxon>Bacteria</taxon>
        <taxon>Bacillati</taxon>
        <taxon>Bacillota</taxon>
        <taxon>Clostridia</taxon>
        <taxon>Lachnospirales</taxon>
        <taxon>Lachnospiraceae</taxon>
        <taxon>Roseburia</taxon>
    </lineage>
</organism>